<dbReference type="Proteomes" id="UP001174136">
    <property type="component" value="Unassembled WGS sequence"/>
</dbReference>
<organism evidence="1 2">
    <name type="scientific">Merluccius polli</name>
    <name type="common">Benguela hake</name>
    <name type="synonym">Merluccius cadenati</name>
    <dbReference type="NCBI Taxonomy" id="89951"/>
    <lineage>
        <taxon>Eukaryota</taxon>
        <taxon>Metazoa</taxon>
        <taxon>Chordata</taxon>
        <taxon>Craniata</taxon>
        <taxon>Vertebrata</taxon>
        <taxon>Euteleostomi</taxon>
        <taxon>Actinopterygii</taxon>
        <taxon>Neopterygii</taxon>
        <taxon>Teleostei</taxon>
        <taxon>Neoteleostei</taxon>
        <taxon>Acanthomorphata</taxon>
        <taxon>Zeiogadaria</taxon>
        <taxon>Gadariae</taxon>
        <taxon>Gadiformes</taxon>
        <taxon>Gadoidei</taxon>
        <taxon>Merlucciidae</taxon>
        <taxon>Merluccius</taxon>
    </lineage>
</organism>
<sequence length="204" mass="23292">MSSYNCKSCSFSTSLLNAFTTHVKVHRDVANHCFACGIPECPCTFFYKFQFQSISIQYRHHGKAKMAPIEVRAQPQNVILSCQIEGCKYQRTVYSSLCAHLKWHIRDGKKYVGIFSVAIGLHIFKSGGDNLALFYLKMQAKMQLNASTIQTIIEEFQEVHNSGMKYIFSKVHEKLTMLNLQDNEISQILDGMTKEGIFKECQGR</sequence>
<evidence type="ECO:0000313" key="1">
    <source>
        <dbReference type="EMBL" id="KAK0155398.1"/>
    </source>
</evidence>
<reference evidence="1" key="1">
    <citation type="journal article" date="2023" name="Front. Mar. Sci.">
        <title>A new Merluccius polli reference genome to investigate the effects of global change in West African waters.</title>
        <authorList>
            <person name="Mateo J.L."/>
            <person name="Blanco-Fernandez C."/>
            <person name="Garcia-Vazquez E."/>
            <person name="Machado-Schiaffino G."/>
        </authorList>
    </citation>
    <scope>NUCLEOTIDE SEQUENCE</scope>
    <source>
        <strain evidence="1">C29</strain>
        <tissue evidence="1">Fin</tissue>
    </source>
</reference>
<accession>A0AA47NAD5</accession>
<keyword evidence="2" id="KW-1185">Reference proteome</keyword>
<gene>
    <name evidence="1" type="ORF">N1851_002196</name>
</gene>
<comment type="caution">
    <text evidence="1">The sequence shown here is derived from an EMBL/GenBank/DDBJ whole genome shotgun (WGS) entry which is preliminary data.</text>
</comment>
<dbReference type="EMBL" id="JAOPHQ010000287">
    <property type="protein sequence ID" value="KAK0155398.1"/>
    <property type="molecule type" value="Genomic_DNA"/>
</dbReference>
<name>A0AA47NAD5_MERPO</name>
<protein>
    <submittedName>
        <fullName evidence="1">Uncharacterized protein</fullName>
    </submittedName>
</protein>
<evidence type="ECO:0000313" key="2">
    <source>
        <dbReference type="Proteomes" id="UP001174136"/>
    </source>
</evidence>
<dbReference type="AlphaFoldDB" id="A0AA47NAD5"/>
<proteinExistence type="predicted"/>